<gene>
    <name evidence="2" type="ORF">GCM10025751_21510</name>
</gene>
<dbReference type="InterPro" id="IPR052200">
    <property type="entry name" value="Protoporphyrinogen_IX_DH"/>
</dbReference>
<dbReference type="GO" id="GO:0006783">
    <property type="term" value="P:heme biosynthetic process"/>
    <property type="evidence" value="ECO:0007669"/>
    <property type="project" value="TreeGrafter"/>
</dbReference>
<dbReference type="Pfam" id="PF12724">
    <property type="entry name" value="Flavodoxin_5"/>
    <property type="match status" value="1"/>
</dbReference>
<dbReference type="EMBL" id="BAABKX010000003">
    <property type="protein sequence ID" value="GAA5049087.1"/>
    <property type="molecule type" value="Genomic_DNA"/>
</dbReference>
<dbReference type="RefSeq" id="WP_265338364.1">
    <property type="nucleotide sequence ID" value="NZ_BAABKX010000003.1"/>
</dbReference>
<organism evidence="2 3">
    <name type="scientific">Haladaptatus pallidirubidus</name>
    <dbReference type="NCBI Taxonomy" id="1008152"/>
    <lineage>
        <taxon>Archaea</taxon>
        <taxon>Methanobacteriati</taxon>
        <taxon>Methanobacteriota</taxon>
        <taxon>Stenosarchaea group</taxon>
        <taxon>Halobacteria</taxon>
        <taxon>Halobacteriales</taxon>
        <taxon>Haladaptataceae</taxon>
        <taxon>Haladaptatus</taxon>
    </lineage>
</organism>
<feature type="domain" description="Flavodoxin" evidence="1">
    <location>
        <begin position="18"/>
        <end position="129"/>
    </location>
</feature>
<dbReference type="InterPro" id="IPR026816">
    <property type="entry name" value="Flavodoxin_dom"/>
</dbReference>
<dbReference type="PANTHER" id="PTHR38030:SF2">
    <property type="entry name" value="PROTOPORPHYRINOGEN IX DEHYDROGENASE [QUINONE]"/>
    <property type="match status" value="1"/>
</dbReference>
<dbReference type="GeneID" id="68613318"/>
<dbReference type="GO" id="GO:0070819">
    <property type="term" value="F:menaquinone-dependent protoporphyrinogen oxidase activity"/>
    <property type="evidence" value="ECO:0007669"/>
    <property type="project" value="TreeGrafter"/>
</dbReference>
<name>A0AAV3UH45_9EURY</name>
<sequence>MLDSAGHAPTLIHGKRVPDGFRLSKYDAVVGASVHRGTHQQFVTQFVRNHAEALNRLPSAFISVSLTAAEDTDAVQATAKNLVAEVLADTGWHPDSTAVVPGALKYSQYGTLTKLVMKYVAMKMGGGTDSSRDYEYTD</sequence>
<protein>
    <recommendedName>
        <fullName evidence="1">Flavodoxin domain-containing protein</fullName>
    </recommendedName>
</protein>
<comment type="caution">
    <text evidence="2">The sequence shown here is derived from an EMBL/GenBank/DDBJ whole genome shotgun (WGS) entry which is preliminary data.</text>
</comment>
<evidence type="ECO:0000313" key="2">
    <source>
        <dbReference type="EMBL" id="GAA5049087.1"/>
    </source>
</evidence>
<dbReference type="GO" id="GO:0010181">
    <property type="term" value="F:FMN binding"/>
    <property type="evidence" value="ECO:0007669"/>
    <property type="project" value="TreeGrafter"/>
</dbReference>
<accession>A0AAV3UH45</accession>
<dbReference type="InterPro" id="IPR029039">
    <property type="entry name" value="Flavoprotein-like_sf"/>
</dbReference>
<dbReference type="PANTHER" id="PTHR38030">
    <property type="entry name" value="PROTOPORPHYRINOGEN IX DEHYDROGENASE [MENAQUINONE]"/>
    <property type="match status" value="1"/>
</dbReference>
<proteinExistence type="predicted"/>
<evidence type="ECO:0000259" key="1">
    <source>
        <dbReference type="Pfam" id="PF12724"/>
    </source>
</evidence>
<keyword evidence="3" id="KW-1185">Reference proteome</keyword>
<evidence type="ECO:0000313" key="3">
    <source>
        <dbReference type="Proteomes" id="UP001501729"/>
    </source>
</evidence>
<dbReference type="SUPFAM" id="SSF52218">
    <property type="entry name" value="Flavoproteins"/>
    <property type="match status" value="1"/>
</dbReference>
<reference evidence="2 3" key="1">
    <citation type="journal article" date="2019" name="Int. J. Syst. Evol. Microbiol.">
        <title>The Global Catalogue of Microorganisms (GCM) 10K type strain sequencing project: providing services to taxonomists for standard genome sequencing and annotation.</title>
        <authorList>
            <consortium name="The Broad Institute Genomics Platform"/>
            <consortium name="The Broad Institute Genome Sequencing Center for Infectious Disease"/>
            <person name="Wu L."/>
            <person name="Ma J."/>
        </authorList>
    </citation>
    <scope>NUCLEOTIDE SEQUENCE [LARGE SCALE GENOMIC DNA]</scope>
    <source>
        <strain evidence="2 3">JCM 17504</strain>
    </source>
</reference>
<dbReference type="AlphaFoldDB" id="A0AAV3UH45"/>
<dbReference type="Proteomes" id="UP001501729">
    <property type="component" value="Unassembled WGS sequence"/>
</dbReference>